<accession>A0A7R9IJJ7</accession>
<keyword evidence="4" id="KW-0175">Coiled coil</keyword>
<feature type="compositionally biased region" description="Low complexity" evidence="5">
    <location>
        <begin position="734"/>
        <end position="747"/>
    </location>
</feature>
<feature type="region of interest" description="Disordered" evidence="5">
    <location>
        <begin position="1690"/>
        <end position="1729"/>
    </location>
</feature>
<feature type="compositionally biased region" description="Polar residues" evidence="5">
    <location>
        <begin position="1635"/>
        <end position="1646"/>
    </location>
</feature>
<keyword evidence="3" id="KW-0967">Endosome</keyword>
<feature type="compositionally biased region" description="Basic and acidic residues" evidence="5">
    <location>
        <begin position="686"/>
        <end position="696"/>
    </location>
</feature>
<evidence type="ECO:0000256" key="2">
    <source>
        <dbReference type="ARBA" id="ARBA00022553"/>
    </source>
</evidence>
<feature type="compositionally biased region" description="Polar residues" evidence="5">
    <location>
        <begin position="1712"/>
        <end position="1729"/>
    </location>
</feature>
<feature type="compositionally biased region" description="Basic and acidic residues" evidence="5">
    <location>
        <begin position="1649"/>
        <end position="1665"/>
    </location>
</feature>
<feature type="compositionally biased region" description="Acidic residues" evidence="5">
    <location>
        <begin position="987"/>
        <end position="1002"/>
    </location>
</feature>
<feature type="region of interest" description="Disordered" evidence="5">
    <location>
        <begin position="456"/>
        <end position="478"/>
    </location>
</feature>
<dbReference type="Pfam" id="PF12510">
    <property type="entry name" value="Smoothelin"/>
    <property type="match status" value="1"/>
</dbReference>
<dbReference type="PANTHER" id="PTHR23167:SF88">
    <property type="entry name" value="CALPONIN-HOMOLOGY (CH) DOMAIN-CONTAINING PROTEIN"/>
    <property type="match status" value="1"/>
</dbReference>
<feature type="region of interest" description="Disordered" evidence="5">
    <location>
        <begin position="984"/>
        <end position="1057"/>
    </location>
</feature>
<feature type="domain" description="Calponin-homology (CH)" evidence="6">
    <location>
        <begin position="2193"/>
        <end position="2296"/>
    </location>
</feature>
<proteinExistence type="predicted"/>
<feature type="compositionally biased region" description="Basic and acidic residues" evidence="5">
    <location>
        <begin position="2023"/>
        <end position="2043"/>
    </location>
</feature>
<feature type="region of interest" description="Disordered" evidence="5">
    <location>
        <begin position="2104"/>
        <end position="2126"/>
    </location>
</feature>
<reference evidence="7" key="1">
    <citation type="submission" date="2020-11" db="EMBL/GenBank/DDBJ databases">
        <authorList>
            <person name="Tran Van P."/>
        </authorList>
    </citation>
    <scope>NUCLEOTIDE SEQUENCE</scope>
</reference>
<feature type="region of interest" description="Disordered" evidence="5">
    <location>
        <begin position="686"/>
        <end position="857"/>
    </location>
</feature>
<name>A0A7R9IJJ7_9NEOP</name>
<feature type="compositionally biased region" description="Basic and acidic residues" evidence="5">
    <location>
        <begin position="323"/>
        <end position="339"/>
    </location>
</feature>
<dbReference type="Pfam" id="PF00307">
    <property type="entry name" value="CH"/>
    <property type="match status" value="1"/>
</dbReference>
<dbReference type="PROSITE" id="PS50021">
    <property type="entry name" value="CH"/>
    <property type="match status" value="1"/>
</dbReference>
<feature type="compositionally biased region" description="Low complexity" evidence="5">
    <location>
        <begin position="702"/>
        <end position="722"/>
    </location>
</feature>
<feature type="compositionally biased region" description="Polar residues" evidence="5">
    <location>
        <begin position="748"/>
        <end position="757"/>
    </location>
</feature>
<organism evidence="7">
    <name type="scientific">Timema tahoe</name>
    <dbReference type="NCBI Taxonomy" id="61484"/>
    <lineage>
        <taxon>Eukaryota</taxon>
        <taxon>Metazoa</taxon>
        <taxon>Ecdysozoa</taxon>
        <taxon>Arthropoda</taxon>
        <taxon>Hexapoda</taxon>
        <taxon>Insecta</taxon>
        <taxon>Pterygota</taxon>
        <taxon>Neoptera</taxon>
        <taxon>Polyneoptera</taxon>
        <taxon>Phasmatodea</taxon>
        <taxon>Timematodea</taxon>
        <taxon>Timematoidea</taxon>
        <taxon>Timematidae</taxon>
        <taxon>Timema</taxon>
    </lineage>
</organism>
<dbReference type="SMART" id="SM00033">
    <property type="entry name" value="CH"/>
    <property type="match status" value="1"/>
</dbReference>
<feature type="region of interest" description="Disordered" evidence="5">
    <location>
        <begin position="1550"/>
        <end position="1569"/>
    </location>
</feature>
<feature type="compositionally biased region" description="Polar residues" evidence="5">
    <location>
        <begin position="767"/>
        <end position="797"/>
    </location>
</feature>
<feature type="region of interest" description="Disordered" evidence="5">
    <location>
        <begin position="319"/>
        <end position="339"/>
    </location>
</feature>
<evidence type="ECO:0000256" key="4">
    <source>
        <dbReference type="ARBA" id="ARBA00023054"/>
    </source>
</evidence>
<dbReference type="InterPro" id="IPR022189">
    <property type="entry name" value="SMTN"/>
</dbReference>
<feature type="region of interest" description="Disordered" evidence="5">
    <location>
        <begin position="357"/>
        <end position="379"/>
    </location>
</feature>
<dbReference type="PANTHER" id="PTHR23167">
    <property type="entry name" value="CALPONIN HOMOLOGY DOMAIN-CONTAINING PROTEIN DDB_G0272472-RELATED"/>
    <property type="match status" value="1"/>
</dbReference>
<feature type="region of interest" description="Disordered" evidence="5">
    <location>
        <begin position="1621"/>
        <end position="1670"/>
    </location>
</feature>
<evidence type="ECO:0000256" key="1">
    <source>
        <dbReference type="ARBA" id="ARBA00004177"/>
    </source>
</evidence>
<feature type="compositionally biased region" description="Low complexity" evidence="5">
    <location>
        <begin position="2107"/>
        <end position="2119"/>
    </location>
</feature>
<dbReference type="FunFam" id="1.10.418.10:FF:000023">
    <property type="entry name" value="EH domain-binding protein 1 isoform X1"/>
    <property type="match status" value="1"/>
</dbReference>
<dbReference type="EMBL" id="OE002999">
    <property type="protein sequence ID" value="CAD7459597.1"/>
    <property type="molecule type" value="Genomic_DNA"/>
</dbReference>
<feature type="region of interest" description="Disordered" evidence="5">
    <location>
        <begin position="507"/>
        <end position="531"/>
    </location>
</feature>
<feature type="compositionally biased region" description="Acidic residues" evidence="5">
    <location>
        <begin position="1036"/>
        <end position="1045"/>
    </location>
</feature>
<protein>
    <recommendedName>
        <fullName evidence="6">Calponin-homology (CH) domain-containing protein</fullName>
    </recommendedName>
</protein>
<evidence type="ECO:0000256" key="3">
    <source>
        <dbReference type="ARBA" id="ARBA00022753"/>
    </source>
</evidence>
<feature type="compositionally biased region" description="Low complexity" evidence="5">
    <location>
        <begin position="798"/>
        <end position="819"/>
    </location>
</feature>
<gene>
    <name evidence="7" type="ORF">TTEB3V08_LOCUS7546</name>
</gene>
<comment type="subcellular location">
    <subcellularLocation>
        <location evidence="1">Endosome</location>
    </subcellularLocation>
</comment>
<evidence type="ECO:0000313" key="7">
    <source>
        <dbReference type="EMBL" id="CAD7459597.1"/>
    </source>
</evidence>
<feature type="region of interest" description="Disordered" evidence="5">
    <location>
        <begin position="128"/>
        <end position="156"/>
    </location>
</feature>
<dbReference type="InterPro" id="IPR050540">
    <property type="entry name" value="F-actin_Monoox_Mical"/>
</dbReference>
<dbReference type="SUPFAM" id="SSF47576">
    <property type="entry name" value="Calponin-homology domain, CH-domain"/>
    <property type="match status" value="1"/>
</dbReference>
<keyword evidence="2" id="KW-0597">Phosphoprotein</keyword>
<sequence>MGTRGGPLFTVPRAIAPLSPPPFAVALVMPFCIVEASWLRSFYRGGRPIRKYGRNLKRMTLGRDLNLDLPRQRQTRLTSWLTARVFKSVHHSRPNSARASTPNRDSNPDLLVIGSIVYHESDVVGHAATEAGPNKDDPTGRGSWGKSPNGMSRGPCGRAVVLSTRGSLAAVRDGNNVQQLRRDEARLFWAGRVLALHLPSICLLSLSLSLATGHPTRPLSLKTDLKEKRCKCHFLLYPDSHSALILQVGGRVGSLPTSTSSTVSNGHEADLEDIWDEKLLRQLLEKCSDYEGRRQIRARLRVVMAEQKACAEVVAAALADEDSPSHSEKDDPADSESNVERGESLLLPFLVEHLRSSLHQQQHSEDKDSHSNMVDSGTESGEDLKFLAAGLRDSLELERGEGLEPLGPSLLAEVGSALARLQASLQLGGEMALEPERREALLQLVSRLQASLRLPAPPWGDKTPTPVLHTTVGGSNRRANRQNRHTVGVSREELADARRLLERKKLIKETYAPSEHEKDKPSSVGHNTEPQSLEVDMETLAYPVIKQYSAEDVSSSDLSVTAPVWKAFRPVRFVPRKSRSGASVSNNSTARPFIAYSHQQHGWATSQEQRRSSCSNIEQNSYSKLQSQIDMKTNSIGKDTITECYKDNSKIHLDGRERLTQNMENNLNVLENENLDKPVAVVHKEYRPGRKGEETVKPINKSLSQTSSLDSSSPQRSDSGNSVSDKVNSKPILSHHSSLDSSYSKSSTPQRSDSGTSVPDKHINKQLALSSSADNVCTPLKSESGTSIDDTVQQKQLSHSSSASSSTSRTSSHSSGMTSVNNSKAHVPQKPNSHSSHSKSSLSSSIDSGKNSKESTPQGMIEQTINTAEIIPDLNITVSKNTREPSAFVPYFRSPAQNTHVPLCQSISLDETATSSIVPHKKLGGSLQHKPISHTHSLDSSKSDYDPSVILFTPEQSVQIAIHKAAINKQISIEEEKRQNLSQLYNSEDEDSDIEEEGEVSSDESCITNSEEEVEETDSTIIQAKDISKNTGDTDYSSDEDYEETGEPKNGNGSNNNQHRAAYLALRGPIRVGGVGTATDDGKVIPPVLKPRTESDRKFLAFLEQHSTGKSKSSLWNPDAIKSSGYSPVSRGGMHWNNRFSNIKTAFESSGETGKNQPVQGKPVVAGPASARKFWQSADDSVAVVKNNPASANEPKLSRQGSIFLRKLFEQKDQEKHEQQAKLPWTEKASEVPEDAVVVGSLTVAASHKGIRGTVLSKKQLFTSPHSPSAQQSVNKFSHAPLSAFKPIEKKVRNVVETNNQPWATPSVSGTVKQLAAQKFCTDTTPQINSTPNTGLKTPPKQKLGFTPYSHSKHDIITSPISPTLPWTKDGFHAANDNRVLKPTVAKFENLSRETSPTPIPPPLPRSRSQERIAIPSTLSLFSPKHNTAPAPPPRAFVPPPNPLNLTPEQSFAISQGSYVSSSLGVPKLPPPLIPSPPILAAPHLVHNYDQTQENYSISDDYGENQEVYDTLSGYPQQEYIHEPDSSISPKQTYSGSVTSRSAIYPSAIRNSKRVNQHPQKELPQDKLVTPVRPKMSLPLQLSKTLDSPDGSLPSPEAFTAFSKVMTGPISQQAVVVTQTTHRRGDEELEGKSSAARNLSSQMSRSRSPRYEKYKEGITRHHSDPNIRGMISDEQFSTNQQQLQQEADILGNRNRLSPRQNEGSNKLPGHSYDSNSITSQSLEPSRYQSTCVRPISTKSLITATSREELQESGESVLTTRLQIPVYNNVRSNSLQDISPTKSYNSDRGYSVSPATTASVSPSLVLRKSESWHQLATEQTKRRPLSLALPDLPTAGSINVNRRSHPALPKTKSSHSLAFPKQFEAAMTPESVKKNQKKVEAYFNMSSSAKIGTSSQTESVQGQSGKLQLSTSFDKKSPTNKATKQIPPSPDILDFDINLENVDEAFESLFKAAVSDGVKQKQPKRPQVLNLSYDECPGVSSHRLQPNELRRSGSSPQFAMKQQAWEESSGVRTTLARNLAPYDSARHSESTARSSVKDGDTVTHAEVTTKKSSFSTSAVGKTRASKVCREECVPPCVLIILIPSVPVAPLGQAISPFAKFQQLDKQTSKSAPSSPKTPGTAGAPLFKFTDPKLSRSASSVKDKLLYWSQSKTKEYKVETKCVDVAQPHARTFKPSTQPGHEACLLALLGVAFPPVPKDSTWLKERSQIPNIQIENFSTSWSNGLAFCALIHHFCPDAFDYDTLKPEERRKNFELAFRVADDKAGIAPLLDVEDMVMMRKPDWKCVFTYVQSIYRRFKDED</sequence>
<feature type="compositionally biased region" description="Low complexity" evidence="5">
    <location>
        <begin position="833"/>
        <end position="849"/>
    </location>
</feature>
<feature type="region of interest" description="Disordered" evidence="5">
    <location>
        <begin position="1978"/>
        <end position="1998"/>
    </location>
</feature>
<dbReference type="InterPro" id="IPR001715">
    <property type="entry name" value="CH_dom"/>
</dbReference>
<evidence type="ECO:0000259" key="6">
    <source>
        <dbReference type="PROSITE" id="PS50021"/>
    </source>
</evidence>
<feature type="region of interest" description="Disordered" evidence="5">
    <location>
        <begin position="2020"/>
        <end position="2043"/>
    </location>
</feature>
<dbReference type="GO" id="GO:0005768">
    <property type="term" value="C:endosome"/>
    <property type="evidence" value="ECO:0007669"/>
    <property type="project" value="UniProtKB-SubCell"/>
</dbReference>
<feature type="compositionally biased region" description="Polar residues" evidence="5">
    <location>
        <begin position="1694"/>
        <end position="1704"/>
    </location>
</feature>
<dbReference type="Gene3D" id="1.10.418.10">
    <property type="entry name" value="Calponin-like domain"/>
    <property type="match status" value="1"/>
</dbReference>
<dbReference type="InterPro" id="IPR036872">
    <property type="entry name" value="CH_dom_sf"/>
</dbReference>
<feature type="compositionally biased region" description="Basic and acidic residues" evidence="5">
    <location>
        <begin position="507"/>
        <end position="521"/>
    </location>
</feature>
<evidence type="ECO:0000256" key="5">
    <source>
        <dbReference type="SAM" id="MobiDB-lite"/>
    </source>
</evidence>